<feature type="region of interest" description="Disordered" evidence="1">
    <location>
        <begin position="189"/>
        <end position="220"/>
    </location>
</feature>
<feature type="compositionally biased region" description="Pro residues" evidence="1">
    <location>
        <begin position="208"/>
        <end position="219"/>
    </location>
</feature>
<dbReference type="Proteomes" id="UP000193067">
    <property type="component" value="Unassembled WGS sequence"/>
</dbReference>
<gene>
    <name evidence="3" type="ORF">PYCCODRAFT_1471729</name>
</gene>
<dbReference type="EMBL" id="KZ084149">
    <property type="protein sequence ID" value="OSC97550.1"/>
    <property type="molecule type" value="Genomic_DNA"/>
</dbReference>
<keyword evidence="2" id="KW-0812">Transmembrane</keyword>
<evidence type="ECO:0000313" key="4">
    <source>
        <dbReference type="Proteomes" id="UP000193067"/>
    </source>
</evidence>
<protein>
    <submittedName>
        <fullName evidence="3">Uncharacterized protein</fullName>
    </submittedName>
</protein>
<keyword evidence="2" id="KW-0472">Membrane</keyword>
<accession>A0A1Y2IAX0</accession>
<reference evidence="3 4" key="1">
    <citation type="journal article" date="2015" name="Biotechnol. Biofuels">
        <title>Enhanced degradation of softwood versus hardwood by the white-rot fungus Pycnoporus coccineus.</title>
        <authorList>
            <person name="Couturier M."/>
            <person name="Navarro D."/>
            <person name="Chevret D."/>
            <person name="Henrissat B."/>
            <person name="Piumi F."/>
            <person name="Ruiz-Duenas F.J."/>
            <person name="Martinez A.T."/>
            <person name="Grigoriev I.V."/>
            <person name="Riley R."/>
            <person name="Lipzen A."/>
            <person name="Berrin J.G."/>
            <person name="Master E.R."/>
            <person name="Rosso M.N."/>
        </authorList>
    </citation>
    <scope>NUCLEOTIDE SEQUENCE [LARGE SCALE GENOMIC DNA]</scope>
    <source>
        <strain evidence="3 4">BRFM310</strain>
    </source>
</reference>
<dbReference type="AlphaFoldDB" id="A0A1Y2IAX0"/>
<name>A0A1Y2IAX0_TRAC3</name>
<dbReference type="OrthoDB" id="2757612at2759"/>
<evidence type="ECO:0000256" key="1">
    <source>
        <dbReference type="SAM" id="MobiDB-lite"/>
    </source>
</evidence>
<sequence length="267" mass="29648">MFDFFERWDLSIGIVSLVLLVPTVVHFIRTQLPSRRLRILLDLLSDTDVLFAATIEEGLLKEHENFTYQRHLTALRNRTEAVRARVYAGRGCGDDFSNLLQGLTRRINYLCEKVQEVRMSISTTSMRERERRRIAAARHSSLQATDRQSAPGCRMLDNVWTGLCIFGAGPDPQGEDDYLATPLGVVDTPASAHIDQPSRSVHAAHTLSPPPPPPPPQPKNPLLAIRLCALIYFSLYRVVAKVETTRHSDIPQASGCAASATQSGCTC</sequence>
<evidence type="ECO:0000313" key="3">
    <source>
        <dbReference type="EMBL" id="OSC97550.1"/>
    </source>
</evidence>
<organism evidence="3 4">
    <name type="scientific">Trametes coccinea (strain BRFM310)</name>
    <name type="common">Pycnoporus coccineus</name>
    <dbReference type="NCBI Taxonomy" id="1353009"/>
    <lineage>
        <taxon>Eukaryota</taxon>
        <taxon>Fungi</taxon>
        <taxon>Dikarya</taxon>
        <taxon>Basidiomycota</taxon>
        <taxon>Agaricomycotina</taxon>
        <taxon>Agaricomycetes</taxon>
        <taxon>Polyporales</taxon>
        <taxon>Polyporaceae</taxon>
        <taxon>Trametes</taxon>
    </lineage>
</organism>
<keyword evidence="2" id="KW-1133">Transmembrane helix</keyword>
<proteinExistence type="predicted"/>
<feature type="transmembrane region" description="Helical" evidence="2">
    <location>
        <begin position="12"/>
        <end position="28"/>
    </location>
</feature>
<evidence type="ECO:0000256" key="2">
    <source>
        <dbReference type="SAM" id="Phobius"/>
    </source>
</evidence>
<keyword evidence="4" id="KW-1185">Reference proteome</keyword>